<dbReference type="GO" id="GO:0019441">
    <property type="term" value="P:L-tryptophan catabolic process to kynurenine"/>
    <property type="evidence" value="ECO:0007669"/>
    <property type="project" value="InterPro"/>
</dbReference>
<dbReference type="GO" id="GO:0004061">
    <property type="term" value="F:arylformamidase activity"/>
    <property type="evidence" value="ECO:0007669"/>
    <property type="project" value="InterPro"/>
</dbReference>
<gene>
    <name evidence="1" type="ORF">LCGC14_1817160</name>
</gene>
<evidence type="ECO:0008006" key="2">
    <source>
        <dbReference type="Google" id="ProtNLM"/>
    </source>
</evidence>
<dbReference type="PANTHER" id="PTHR31118:SF32">
    <property type="entry name" value="KYNURENINE FORMAMIDASE"/>
    <property type="match status" value="1"/>
</dbReference>
<dbReference type="SUPFAM" id="SSF102198">
    <property type="entry name" value="Putative cyclase"/>
    <property type="match status" value="1"/>
</dbReference>
<organism evidence="1">
    <name type="scientific">marine sediment metagenome</name>
    <dbReference type="NCBI Taxonomy" id="412755"/>
    <lineage>
        <taxon>unclassified sequences</taxon>
        <taxon>metagenomes</taxon>
        <taxon>ecological metagenomes</taxon>
    </lineage>
</organism>
<protein>
    <recommendedName>
        <fullName evidence="2">Cyclase family protein</fullName>
    </recommendedName>
</protein>
<name>A0A0F9GK08_9ZZZZ</name>
<dbReference type="Pfam" id="PF04199">
    <property type="entry name" value="Cyclase"/>
    <property type="match status" value="1"/>
</dbReference>
<dbReference type="AlphaFoldDB" id="A0A0F9GK08"/>
<dbReference type="InterPro" id="IPR037175">
    <property type="entry name" value="KFase_sf"/>
</dbReference>
<comment type="caution">
    <text evidence="1">The sequence shown here is derived from an EMBL/GenBank/DDBJ whole genome shotgun (WGS) entry which is preliminary data.</text>
</comment>
<evidence type="ECO:0000313" key="1">
    <source>
        <dbReference type="EMBL" id="KKL99159.1"/>
    </source>
</evidence>
<dbReference type="InterPro" id="IPR007325">
    <property type="entry name" value="KFase/CYL"/>
</dbReference>
<dbReference type="PANTHER" id="PTHR31118">
    <property type="entry name" value="CYCLASE-LIKE PROTEIN 2"/>
    <property type="match status" value="1"/>
</dbReference>
<accession>A0A0F9GK08</accession>
<proteinExistence type="predicted"/>
<sequence length="198" mass="22307">MNVVVFGGSGFFDSHVADSNHTGTHIAALRHFSESGRTICEYSLDELIFKKPFLMDCPKGLEEAIEINDLTALSDLTDPDMLLIRTGFLKCRNQETYTYGHKNPYLSPNAARWIRDKFPYIKAIGIDCISISSYANREMGRKTHRVLLKEDGFKGLSVLIIEDLYIPYEISKLDELMVSSIYIEGIDSARCTVIGVVK</sequence>
<dbReference type="Gene3D" id="3.50.30.50">
    <property type="entry name" value="Putative cyclase"/>
    <property type="match status" value="1"/>
</dbReference>
<reference evidence="1" key="1">
    <citation type="journal article" date="2015" name="Nature">
        <title>Complex archaea that bridge the gap between prokaryotes and eukaryotes.</title>
        <authorList>
            <person name="Spang A."/>
            <person name="Saw J.H."/>
            <person name="Jorgensen S.L."/>
            <person name="Zaremba-Niedzwiedzka K."/>
            <person name="Martijn J."/>
            <person name="Lind A.E."/>
            <person name="van Eijk R."/>
            <person name="Schleper C."/>
            <person name="Guy L."/>
            <person name="Ettema T.J."/>
        </authorList>
    </citation>
    <scope>NUCLEOTIDE SEQUENCE</scope>
</reference>
<dbReference type="EMBL" id="LAZR01017741">
    <property type="protein sequence ID" value="KKL99159.1"/>
    <property type="molecule type" value="Genomic_DNA"/>
</dbReference>